<keyword evidence="1" id="KW-0812">Transmembrane</keyword>
<dbReference type="AlphaFoldDB" id="A0A8H2XLH1"/>
<comment type="caution">
    <text evidence="2">The sequence shown here is derived from an EMBL/GenBank/DDBJ whole genome shotgun (WGS) entry which is preliminary data.</text>
</comment>
<accession>A0A8H2XLH1</accession>
<keyword evidence="1" id="KW-1133">Transmembrane helix</keyword>
<feature type="transmembrane region" description="Helical" evidence="1">
    <location>
        <begin position="15"/>
        <end position="38"/>
    </location>
</feature>
<feature type="transmembrane region" description="Helical" evidence="1">
    <location>
        <begin position="134"/>
        <end position="154"/>
    </location>
</feature>
<evidence type="ECO:0000313" key="2">
    <source>
        <dbReference type="EMBL" id="CAE6428041.1"/>
    </source>
</evidence>
<sequence length="197" mass="21927">MLLLRCWALFENRRVVWALCGGFVGTTIAGVFVANFIISRAQYRVNPLPSIFTGCYIVVPDYLWMPYVAPMIYETTLFILTLWRIRTLAKGVGASPLLVTLRANEMAYFGALVALVVMGWTGTRIHHLKIATNVSGLFTAISSAVCSHMIFSLYEINGAEILESYADSRTRSNPSNGIIPRFAIPLQSFTTTSQYPM</sequence>
<gene>
    <name evidence="2" type="ORF">RDB_LOCUS61059</name>
</gene>
<dbReference type="EMBL" id="CAJMWT010001980">
    <property type="protein sequence ID" value="CAE6428041.1"/>
    <property type="molecule type" value="Genomic_DNA"/>
</dbReference>
<reference evidence="2" key="1">
    <citation type="submission" date="2021-01" db="EMBL/GenBank/DDBJ databases">
        <authorList>
            <person name="Kaushik A."/>
        </authorList>
    </citation>
    <scope>NUCLEOTIDE SEQUENCE</scope>
    <source>
        <strain evidence="2">AG2-2IIIB</strain>
    </source>
</reference>
<evidence type="ECO:0000256" key="1">
    <source>
        <dbReference type="SAM" id="Phobius"/>
    </source>
</evidence>
<keyword evidence="1" id="KW-0472">Membrane</keyword>
<name>A0A8H2XLH1_9AGAM</name>
<evidence type="ECO:0000313" key="3">
    <source>
        <dbReference type="Proteomes" id="UP000663843"/>
    </source>
</evidence>
<organism evidence="2 3">
    <name type="scientific">Rhizoctonia solani</name>
    <dbReference type="NCBI Taxonomy" id="456999"/>
    <lineage>
        <taxon>Eukaryota</taxon>
        <taxon>Fungi</taxon>
        <taxon>Dikarya</taxon>
        <taxon>Basidiomycota</taxon>
        <taxon>Agaricomycotina</taxon>
        <taxon>Agaricomycetes</taxon>
        <taxon>Cantharellales</taxon>
        <taxon>Ceratobasidiaceae</taxon>
        <taxon>Rhizoctonia</taxon>
    </lineage>
</organism>
<proteinExistence type="predicted"/>
<dbReference type="Proteomes" id="UP000663843">
    <property type="component" value="Unassembled WGS sequence"/>
</dbReference>
<feature type="transmembrane region" description="Helical" evidence="1">
    <location>
        <begin position="106"/>
        <end position="122"/>
    </location>
</feature>
<protein>
    <submittedName>
        <fullName evidence="2">Uncharacterized protein</fullName>
    </submittedName>
</protein>